<dbReference type="Proteomes" id="UP000494165">
    <property type="component" value="Unassembled WGS sequence"/>
</dbReference>
<dbReference type="Gene3D" id="1.25.40.20">
    <property type="entry name" value="Ankyrin repeat-containing domain"/>
    <property type="match status" value="1"/>
</dbReference>
<gene>
    <name evidence="1" type="ORF">CLODIP_2_CD07578</name>
</gene>
<organism evidence="1 2">
    <name type="scientific">Cloeon dipterum</name>
    <dbReference type="NCBI Taxonomy" id="197152"/>
    <lineage>
        <taxon>Eukaryota</taxon>
        <taxon>Metazoa</taxon>
        <taxon>Ecdysozoa</taxon>
        <taxon>Arthropoda</taxon>
        <taxon>Hexapoda</taxon>
        <taxon>Insecta</taxon>
        <taxon>Pterygota</taxon>
        <taxon>Palaeoptera</taxon>
        <taxon>Ephemeroptera</taxon>
        <taxon>Pisciforma</taxon>
        <taxon>Baetidae</taxon>
        <taxon>Cloeon</taxon>
    </lineage>
</organism>
<dbReference type="AlphaFoldDB" id="A0A8S1DW77"/>
<name>A0A8S1DW77_9INSE</name>
<evidence type="ECO:0000313" key="1">
    <source>
        <dbReference type="EMBL" id="CAB3386735.1"/>
    </source>
</evidence>
<reference evidence="1 2" key="1">
    <citation type="submission" date="2020-04" db="EMBL/GenBank/DDBJ databases">
        <authorList>
            <person name="Alioto T."/>
            <person name="Alioto T."/>
            <person name="Gomez Garrido J."/>
        </authorList>
    </citation>
    <scope>NUCLEOTIDE SEQUENCE [LARGE SCALE GENOMIC DNA]</scope>
</reference>
<dbReference type="InterPro" id="IPR036770">
    <property type="entry name" value="Ankyrin_rpt-contain_sf"/>
</dbReference>
<proteinExistence type="predicted"/>
<dbReference type="OrthoDB" id="194358at2759"/>
<dbReference type="PANTHER" id="PTHR24121">
    <property type="entry name" value="NO MECHANORECEPTOR POTENTIAL C, ISOFORM D-RELATED"/>
    <property type="match status" value="1"/>
</dbReference>
<dbReference type="EMBL" id="CADEPI010000504">
    <property type="protein sequence ID" value="CAB3386735.1"/>
    <property type="molecule type" value="Genomic_DNA"/>
</dbReference>
<comment type="caution">
    <text evidence="1">The sequence shown here is derived from an EMBL/GenBank/DDBJ whole genome shotgun (WGS) entry which is preliminary data.</text>
</comment>
<evidence type="ECO:0000313" key="2">
    <source>
        <dbReference type="Proteomes" id="UP000494165"/>
    </source>
</evidence>
<sequence length="146" mass="16483">MFAAKESDEKRYRELLKDGANPKEETPHGLTLVHFAAVNKEHGMDIVAYFKTRDIGKKDEDGEEPIHYAVRRGNYDLANRFLRLMKSDAENMLHFSVTKNDLNYAKLVHEMDPSLIETSDSHRKSALRTALTNSANSDGSNPGFGD</sequence>
<dbReference type="InterPro" id="IPR002110">
    <property type="entry name" value="Ankyrin_rpt"/>
</dbReference>
<dbReference type="SUPFAM" id="SSF48403">
    <property type="entry name" value="Ankyrin repeat"/>
    <property type="match status" value="1"/>
</dbReference>
<dbReference type="PANTHER" id="PTHR24121:SF23">
    <property type="entry name" value="NO MECHANORECEPTOR POTENTIAL C, ISOFORM H"/>
    <property type="match status" value="1"/>
</dbReference>
<dbReference type="Pfam" id="PF12796">
    <property type="entry name" value="Ank_2"/>
    <property type="match status" value="1"/>
</dbReference>
<keyword evidence="2" id="KW-1185">Reference proteome</keyword>
<accession>A0A8S1DW77</accession>
<protein>
    <submittedName>
        <fullName evidence="1">Uncharacterized protein</fullName>
    </submittedName>
</protein>